<protein>
    <submittedName>
        <fullName evidence="2">Uncharacterized protein</fullName>
    </submittedName>
</protein>
<gene>
    <name evidence="2" type="ORF">V6N11_014410</name>
</gene>
<keyword evidence="3" id="KW-1185">Reference proteome</keyword>
<evidence type="ECO:0000313" key="3">
    <source>
        <dbReference type="Proteomes" id="UP001396334"/>
    </source>
</evidence>
<feature type="compositionally biased region" description="Basic and acidic residues" evidence="1">
    <location>
        <begin position="18"/>
        <end position="28"/>
    </location>
</feature>
<dbReference type="EMBL" id="JBBPBN010000154">
    <property type="protein sequence ID" value="KAK8974998.1"/>
    <property type="molecule type" value="Genomic_DNA"/>
</dbReference>
<sequence length="94" mass="10921">MLLSSHQVTRRQAIAPPPEEKETPETRGGRKPTPSPLPSTTERESKEHLNSDKQPKGEGLEEAARKEERKRQEGKGEKIERKVERIFCRCRWNF</sequence>
<proteinExistence type="predicted"/>
<comment type="caution">
    <text evidence="2">The sequence shown here is derived from an EMBL/GenBank/DDBJ whole genome shotgun (WGS) entry which is preliminary data.</text>
</comment>
<dbReference type="Proteomes" id="UP001396334">
    <property type="component" value="Unassembled WGS sequence"/>
</dbReference>
<evidence type="ECO:0000313" key="2">
    <source>
        <dbReference type="EMBL" id="KAK8974998.1"/>
    </source>
</evidence>
<accession>A0ABR2NFM1</accession>
<feature type="region of interest" description="Disordered" evidence="1">
    <location>
        <begin position="1"/>
        <end position="78"/>
    </location>
</feature>
<name>A0ABR2NFM1_9ROSI</name>
<feature type="compositionally biased region" description="Basic and acidic residues" evidence="1">
    <location>
        <begin position="41"/>
        <end position="78"/>
    </location>
</feature>
<evidence type="ECO:0000256" key="1">
    <source>
        <dbReference type="SAM" id="MobiDB-lite"/>
    </source>
</evidence>
<reference evidence="2 3" key="1">
    <citation type="journal article" date="2024" name="G3 (Bethesda)">
        <title>Genome assembly of Hibiscus sabdariffa L. provides insights into metabolisms of medicinal natural products.</title>
        <authorList>
            <person name="Kim T."/>
        </authorList>
    </citation>
    <scope>NUCLEOTIDE SEQUENCE [LARGE SCALE GENOMIC DNA]</scope>
    <source>
        <strain evidence="2">TK-2024</strain>
        <tissue evidence="2">Old leaves</tissue>
    </source>
</reference>
<organism evidence="2 3">
    <name type="scientific">Hibiscus sabdariffa</name>
    <name type="common">roselle</name>
    <dbReference type="NCBI Taxonomy" id="183260"/>
    <lineage>
        <taxon>Eukaryota</taxon>
        <taxon>Viridiplantae</taxon>
        <taxon>Streptophyta</taxon>
        <taxon>Embryophyta</taxon>
        <taxon>Tracheophyta</taxon>
        <taxon>Spermatophyta</taxon>
        <taxon>Magnoliopsida</taxon>
        <taxon>eudicotyledons</taxon>
        <taxon>Gunneridae</taxon>
        <taxon>Pentapetalae</taxon>
        <taxon>rosids</taxon>
        <taxon>malvids</taxon>
        <taxon>Malvales</taxon>
        <taxon>Malvaceae</taxon>
        <taxon>Malvoideae</taxon>
        <taxon>Hibiscus</taxon>
    </lineage>
</organism>